<reference evidence="1 2" key="1">
    <citation type="submission" date="2015-01" db="EMBL/GenBank/DDBJ databases">
        <title>Evolution of Trichinella species and genotypes.</title>
        <authorList>
            <person name="Korhonen P.K."/>
            <person name="Edoardo P."/>
            <person name="Giuseppe L.R."/>
            <person name="Gasser R.B."/>
        </authorList>
    </citation>
    <scope>NUCLEOTIDE SEQUENCE [LARGE SCALE GENOMIC DNA]</scope>
    <source>
        <strain evidence="1">ISS470</strain>
    </source>
</reference>
<dbReference type="AlphaFoldDB" id="A0A0V1FXS9"/>
<sequence>MHFVFRECSHICSFDSELLCINCAKKAAEDFALLKEQKQMPFTNSENKGPFSRSQQMSVSCYIDKTKHLQLKLN</sequence>
<accession>A0A0V1FXS9</accession>
<organism evidence="1 2">
    <name type="scientific">Trichinella pseudospiralis</name>
    <name type="common">Parasitic roundworm</name>
    <dbReference type="NCBI Taxonomy" id="6337"/>
    <lineage>
        <taxon>Eukaryota</taxon>
        <taxon>Metazoa</taxon>
        <taxon>Ecdysozoa</taxon>
        <taxon>Nematoda</taxon>
        <taxon>Enoplea</taxon>
        <taxon>Dorylaimia</taxon>
        <taxon>Trichinellida</taxon>
        <taxon>Trichinellidae</taxon>
        <taxon>Trichinella</taxon>
    </lineage>
</organism>
<dbReference type="Proteomes" id="UP000054995">
    <property type="component" value="Unassembled WGS sequence"/>
</dbReference>
<name>A0A0V1FXS9_TRIPS</name>
<proteinExistence type="predicted"/>
<evidence type="ECO:0000313" key="1">
    <source>
        <dbReference type="EMBL" id="KRY90827.1"/>
    </source>
</evidence>
<gene>
    <name evidence="1" type="ORF">T4D_8947</name>
</gene>
<protein>
    <submittedName>
        <fullName evidence="1">Uncharacterized protein</fullName>
    </submittedName>
</protein>
<keyword evidence="2" id="KW-1185">Reference proteome</keyword>
<evidence type="ECO:0000313" key="2">
    <source>
        <dbReference type="Proteomes" id="UP000054995"/>
    </source>
</evidence>
<comment type="caution">
    <text evidence="1">The sequence shown here is derived from an EMBL/GenBank/DDBJ whole genome shotgun (WGS) entry which is preliminary data.</text>
</comment>
<dbReference type="EMBL" id="JYDT01000018">
    <property type="protein sequence ID" value="KRY90827.1"/>
    <property type="molecule type" value="Genomic_DNA"/>
</dbReference>